<protein>
    <submittedName>
        <fullName evidence="1">Uncharacterized protein</fullName>
    </submittedName>
</protein>
<proteinExistence type="predicted"/>
<evidence type="ECO:0000313" key="1">
    <source>
        <dbReference type="EMBL" id="KFD63970.1"/>
    </source>
</evidence>
<name>A0A085N3C4_9BILA</name>
<reference evidence="1" key="1">
    <citation type="journal article" date="2014" name="Nat. Genet.">
        <title>Genome and transcriptome of the porcine whipworm Trichuris suis.</title>
        <authorList>
            <person name="Jex A.R."/>
            <person name="Nejsum P."/>
            <person name="Schwarz E.M."/>
            <person name="Hu L."/>
            <person name="Young N.D."/>
            <person name="Hall R.S."/>
            <person name="Korhonen P.K."/>
            <person name="Liao S."/>
            <person name="Thamsborg S."/>
            <person name="Xia J."/>
            <person name="Xu P."/>
            <person name="Wang S."/>
            <person name="Scheerlinck J.P."/>
            <person name="Hofmann A."/>
            <person name="Sternberg P.W."/>
            <person name="Wang J."/>
            <person name="Gasser R.B."/>
        </authorList>
    </citation>
    <scope>NUCLEOTIDE SEQUENCE [LARGE SCALE GENOMIC DNA]</scope>
    <source>
        <strain evidence="1">DCEP-RM93F</strain>
    </source>
</reference>
<organism evidence="1">
    <name type="scientific">Trichuris suis</name>
    <name type="common">pig whipworm</name>
    <dbReference type="NCBI Taxonomy" id="68888"/>
    <lineage>
        <taxon>Eukaryota</taxon>
        <taxon>Metazoa</taxon>
        <taxon>Ecdysozoa</taxon>
        <taxon>Nematoda</taxon>
        <taxon>Enoplea</taxon>
        <taxon>Dorylaimia</taxon>
        <taxon>Trichinellida</taxon>
        <taxon>Trichuridae</taxon>
        <taxon>Trichuris</taxon>
    </lineage>
</organism>
<dbReference type="AlphaFoldDB" id="A0A085N3C4"/>
<sequence>MVTDLVMKKRSRLQLVICGDMRLRVYLLGAERRLLALRSQSEANGESLGSTVREPRFVSCDEQLDTVDDVWWPEYLLSFGEPVAQNVKLLRIINSVYAIGHSLRLTVKTQCDQCTDVQLLPSFRSTFWQHLQAAKFTDESNRIFEFKDGRLANENIFISFLVKSLDIMQWVEATFININAKLSGLFWAHHQREVRRSPPGLYACKPLHPTDFGMDRSCQLKP</sequence>
<dbReference type="Proteomes" id="UP000030758">
    <property type="component" value="Unassembled WGS sequence"/>
</dbReference>
<dbReference type="EMBL" id="KL367563">
    <property type="protein sequence ID" value="KFD63970.1"/>
    <property type="molecule type" value="Genomic_DNA"/>
</dbReference>
<accession>A0A085N3C4</accession>
<gene>
    <name evidence="1" type="ORF">M514_23818</name>
</gene>